<evidence type="ECO:0000256" key="2">
    <source>
        <dbReference type="ARBA" id="ARBA00022448"/>
    </source>
</evidence>
<evidence type="ECO:0000256" key="5">
    <source>
        <dbReference type="SAM" id="MobiDB-lite"/>
    </source>
</evidence>
<dbReference type="InterPro" id="IPR013244">
    <property type="entry name" value="Sec39_domain"/>
</dbReference>
<proteinExistence type="predicted"/>
<dbReference type="AlphaFoldDB" id="A0A9Q3GZD6"/>
<feature type="domain" description="Sec39" evidence="6">
    <location>
        <begin position="367"/>
        <end position="965"/>
    </location>
</feature>
<organism evidence="7 8">
    <name type="scientific">Austropuccinia psidii MF-1</name>
    <dbReference type="NCBI Taxonomy" id="1389203"/>
    <lineage>
        <taxon>Eukaryota</taxon>
        <taxon>Fungi</taxon>
        <taxon>Dikarya</taxon>
        <taxon>Basidiomycota</taxon>
        <taxon>Pucciniomycotina</taxon>
        <taxon>Pucciniomycetes</taxon>
        <taxon>Pucciniales</taxon>
        <taxon>Sphaerophragmiaceae</taxon>
        <taxon>Austropuccinia</taxon>
    </lineage>
</organism>
<keyword evidence="8" id="KW-1185">Reference proteome</keyword>
<sequence length="1166" mass="131148">MEYRQEHPHRSSINGTFPRLPGGLSGFSRSFRSTRNPKHPIIFLALLIFDRHSTSRKTLRADRYCHSDARNRSKRHQTNSRTSQDGGFEPGDFSIRLEQGTRNRSIAINRAQLYAITLVLNDDPIWVARLIIQYFKKISQASAFKAYCYLQEKALIELLTKSTDIWVDQVSPSDISLLTLLNQPLSENSQSTLSSLSKLTKENEQVAEACGAKWMAFQTQSKWSLYNELYNSFPSSTPLGLNRDDQESDNASINQDLTETGWGQLAPDLNELQPEISFIAFCQANISHVAHDLASKLQLGRLRKLLDFQSDLDQLELFGSIPLHARPSDLEYGEDLIALLPRPSAQSTPSSHPLNILTALFAKDNKNSPTHHSHKVLSQWYLSRVKAIDEFTGCIDAALEIIQHGAASGVFGLESIAEDLSLLGKLLYDAPHSINEYDWTLKEWSSKSTDQVVDAYLSGSTSSSLIKDIHRLVLPYLGVVESRRARASVPDAEFTIPNALRVWALKQANHISLLNALVQASSPTLKVPERVIKSNDDLARIVIACFYTTSQVKEWENMARIFECMPVFPETSSLGDFNPSEFLHTLLVTPGFMNQSPENTKLFYNALLKLNPGHLSAILDSLDAHLTSGEVLERWNVPTKLSELLIKLYNNKTAQQKLATKMARQEGGIEMESEEEWELLLEAMIELSQPGRAFDMLERTEIVELFFSGLLTSGKFKLAKALLLPSSGILSPAPEVLEKLVIAASREFYDNAESGNLHEGDMKLAYDCLAVAPQTLAIKKEREFIEATNQLTTFKLESQAGIPMSPIEIRINPNKLDLIQKALEKCKRLYRDQDLIIDLVNKLGSGQDLLAQIKSLSMAVSFALNEADFFTAARICETTLITLETMKKRPRKIEPQSRLEEASMVIWRTCQRLGTYQEPHLQQIPWDQKAKFLAHAIIICPAEEIPRLLAKWKEIEKNNKSNIENSHKVLSKPISMHESWNSKDMEKLQSESPMASAVNIGGEIASRTIGKAAALLPFKSRAMPNIGLSQSKSFTPHSFEKVNQQQEALDVSTLSPSADDLRRPNFAQPLSSLTREDLPFGVDAERLTTALSNKFTSGAFAYKTSIRTLLSDFSAIAFQEGKFFPTFIYLDFEKPMWHGLYYSHTYFIKSSFVEFIKNHLILNKNI</sequence>
<name>A0A9Q3GZD6_9BASI</name>
<evidence type="ECO:0000256" key="3">
    <source>
        <dbReference type="ARBA" id="ARBA00022824"/>
    </source>
</evidence>
<protein>
    <recommendedName>
        <fullName evidence="6">Sec39 domain-containing protein</fullName>
    </recommendedName>
</protein>
<evidence type="ECO:0000256" key="4">
    <source>
        <dbReference type="ARBA" id="ARBA00022927"/>
    </source>
</evidence>
<evidence type="ECO:0000256" key="1">
    <source>
        <dbReference type="ARBA" id="ARBA00004240"/>
    </source>
</evidence>
<dbReference type="PANTHER" id="PTHR15922:SF2">
    <property type="entry name" value="NBAS SUBUNIT OF NRZ TETHERING COMPLEX"/>
    <property type="match status" value="1"/>
</dbReference>
<dbReference type="GO" id="GO:0015031">
    <property type="term" value="P:protein transport"/>
    <property type="evidence" value="ECO:0007669"/>
    <property type="project" value="UniProtKB-KW"/>
</dbReference>
<reference evidence="7" key="1">
    <citation type="submission" date="2021-03" db="EMBL/GenBank/DDBJ databases">
        <title>Draft genome sequence of rust myrtle Austropuccinia psidii MF-1, a brazilian biotype.</title>
        <authorList>
            <person name="Quecine M.C."/>
            <person name="Pachon D.M.R."/>
            <person name="Bonatelli M.L."/>
            <person name="Correr F.H."/>
            <person name="Franceschini L.M."/>
            <person name="Leite T.F."/>
            <person name="Margarido G.R.A."/>
            <person name="Almeida C.A."/>
            <person name="Ferrarezi J.A."/>
            <person name="Labate C.A."/>
        </authorList>
    </citation>
    <scope>NUCLEOTIDE SEQUENCE</scope>
    <source>
        <strain evidence="7">MF-1</strain>
    </source>
</reference>
<dbReference type="EMBL" id="AVOT02007681">
    <property type="protein sequence ID" value="MBW0484434.1"/>
    <property type="molecule type" value="Genomic_DNA"/>
</dbReference>
<dbReference type="GO" id="GO:0070939">
    <property type="term" value="C:Dsl1/NZR complex"/>
    <property type="evidence" value="ECO:0007669"/>
    <property type="project" value="TreeGrafter"/>
</dbReference>
<keyword evidence="3" id="KW-0256">Endoplasmic reticulum</keyword>
<feature type="compositionally biased region" description="Basic and acidic residues" evidence="5">
    <location>
        <begin position="61"/>
        <end position="71"/>
    </location>
</feature>
<evidence type="ECO:0000259" key="6">
    <source>
        <dbReference type="Pfam" id="PF08314"/>
    </source>
</evidence>
<evidence type="ECO:0000313" key="7">
    <source>
        <dbReference type="EMBL" id="MBW0484434.1"/>
    </source>
</evidence>
<dbReference type="Proteomes" id="UP000765509">
    <property type="component" value="Unassembled WGS sequence"/>
</dbReference>
<keyword evidence="4" id="KW-0653">Protein transport</keyword>
<dbReference type="PANTHER" id="PTHR15922">
    <property type="entry name" value="NEUROBLASTOMA-AMPLIFIED SEQUENCE"/>
    <property type="match status" value="1"/>
</dbReference>
<dbReference type="GO" id="GO:0000149">
    <property type="term" value="F:SNARE binding"/>
    <property type="evidence" value="ECO:0007669"/>
    <property type="project" value="TreeGrafter"/>
</dbReference>
<comment type="subcellular location">
    <subcellularLocation>
        <location evidence="1">Endoplasmic reticulum</location>
    </subcellularLocation>
</comment>
<accession>A0A9Q3GZD6</accession>
<dbReference type="OrthoDB" id="27490at2759"/>
<comment type="caution">
    <text evidence="7">The sequence shown here is derived from an EMBL/GenBank/DDBJ whole genome shotgun (WGS) entry which is preliminary data.</text>
</comment>
<gene>
    <name evidence="7" type="ORF">O181_024149</name>
</gene>
<dbReference type="Pfam" id="PF08314">
    <property type="entry name" value="Sec39"/>
    <property type="match status" value="1"/>
</dbReference>
<evidence type="ECO:0000313" key="8">
    <source>
        <dbReference type="Proteomes" id="UP000765509"/>
    </source>
</evidence>
<keyword evidence="2" id="KW-0813">Transport</keyword>
<dbReference type="GO" id="GO:0006890">
    <property type="term" value="P:retrograde vesicle-mediated transport, Golgi to endoplasmic reticulum"/>
    <property type="evidence" value="ECO:0007669"/>
    <property type="project" value="InterPro"/>
</dbReference>
<feature type="region of interest" description="Disordered" evidence="5">
    <location>
        <begin position="61"/>
        <end position="94"/>
    </location>
</feature>